<accession>A0A2S2CQV8</accession>
<dbReference type="Gene3D" id="1.10.20.140">
    <property type="match status" value="1"/>
</dbReference>
<dbReference type="HAMAP" id="MF_00185">
    <property type="entry name" value="IPP_trans"/>
    <property type="match status" value="1"/>
</dbReference>
<keyword evidence="8 10" id="KW-0460">Magnesium</keyword>
<feature type="region of interest" description="Interaction with substrate tRNA" evidence="10">
    <location>
        <begin position="47"/>
        <end position="50"/>
    </location>
</feature>
<dbReference type="PANTHER" id="PTHR11088:SF60">
    <property type="entry name" value="TRNA DIMETHYLALLYLTRANSFERASE"/>
    <property type="match status" value="1"/>
</dbReference>
<dbReference type="PANTHER" id="PTHR11088">
    <property type="entry name" value="TRNA DIMETHYLALLYLTRANSFERASE"/>
    <property type="match status" value="1"/>
</dbReference>
<feature type="binding site" evidence="10">
    <location>
        <begin position="22"/>
        <end position="29"/>
    </location>
    <ligand>
        <name>ATP</name>
        <dbReference type="ChEBI" id="CHEBI:30616"/>
    </ligand>
</feature>
<evidence type="ECO:0000256" key="5">
    <source>
        <dbReference type="ARBA" id="ARBA00022694"/>
    </source>
</evidence>
<evidence type="ECO:0000256" key="8">
    <source>
        <dbReference type="ARBA" id="ARBA00022842"/>
    </source>
</evidence>
<keyword evidence="4 10" id="KW-0808">Transferase</keyword>
<proteinExistence type="inferred from homology"/>
<dbReference type="GO" id="GO:0005524">
    <property type="term" value="F:ATP binding"/>
    <property type="evidence" value="ECO:0007669"/>
    <property type="project" value="UniProtKB-UniRule"/>
</dbReference>
<dbReference type="AlphaFoldDB" id="A0A2S2CQV8"/>
<dbReference type="NCBIfam" id="TIGR00174">
    <property type="entry name" value="miaA"/>
    <property type="match status" value="1"/>
</dbReference>
<comment type="caution">
    <text evidence="10">Lacks conserved residue(s) required for the propagation of feature annotation.</text>
</comment>
<dbReference type="OrthoDB" id="9776390at2"/>
<comment type="similarity">
    <text evidence="3 10 13">Belongs to the IPP transferase family.</text>
</comment>
<dbReference type="GO" id="GO:0052381">
    <property type="term" value="F:tRNA dimethylallyltransferase activity"/>
    <property type="evidence" value="ECO:0007669"/>
    <property type="project" value="UniProtKB-UniRule"/>
</dbReference>
<dbReference type="GO" id="GO:0006400">
    <property type="term" value="P:tRNA modification"/>
    <property type="evidence" value="ECO:0007669"/>
    <property type="project" value="TreeGrafter"/>
</dbReference>
<evidence type="ECO:0000256" key="12">
    <source>
        <dbReference type="RuleBase" id="RU003784"/>
    </source>
</evidence>
<comment type="catalytic activity">
    <reaction evidence="9 10 11">
        <text>adenosine(37) in tRNA + dimethylallyl diphosphate = N(6)-dimethylallyladenosine(37) in tRNA + diphosphate</text>
        <dbReference type="Rhea" id="RHEA:26482"/>
        <dbReference type="Rhea" id="RHEA-COMP:10162"/>
        <dbReference type="Rhea" id="RHEA-COMP:10375"/>
        <dbReference type="ChEBI" id="CHEBI:33019"/>
        <dbReference type="ChEBI" id="CHEBI:57623"/>
        <dbReference type="ChEBI" id="CHEBI:74411"/>
        <dbReference type="ChEBI" id="CHEBI:74415"/>
        <dbReference type="EC" id="2.5.1.75"/>
    </reaction>
</comment>
<evidence type="ECO:0000256" key="3">
    <source>
        <dbReference type="ARBA" id="ARBA00005842"/>
    </source>
</evidence>
<dbReference type="InterPro" id="IPR027417">
    <property type="entry name" value="P-loop_NTPase"/>
</dbReference>
<evidence type="ECO:0000313" key="14">
    <source>
        <dbReference type="EMBL" id="AWK86839.1"/>
    </source>
</evidence>
<dbReference type="Gene3D" id="3.40.50.300">
    <property type="entry name" value="P-loop containing nucleotide triphosphate hydrolases"/>
    <property type="match status" value="1"/>
</dbReference>
<protein>
    <recommendedName>
        <fullName evidence="10">tRNA dimethylallyltransferase</fullName>
        <ecNumber evidence="10">2.5.1.75</ecNumber>
    </recommendedName>
    <alternativeName>
        <fullName evidence="10">Dimethylallyl diphosphate:tRNA dimethylallyltransferase</fullName>
        <shortName evidence="10">DMAPP:tRNA dimethylallyltransferase</shortName>
        <shortName evidence="10">DMATase</shortName>
    </alternativeName>
    <alternativeName>
        <fullName evidence="10">Isopentenyl-diphosphate:tRNA isopentenyltransferase</fullName>
        <shortName evidence="10">IPP transferase</shortName>
        <shortName evidence="10">IPPT</shortName>
        <shortName evidence="10">IPTase</shortName>
    </alternativeName>
</protein>
<comment type="cofactor">
    <cofactor evidence="1 10">
        <name>Mg(2+)</name>
        <dbReference type="ChEBI" id="CHEBI:18420"/>
    </cofactor>
</comment>
<dbReference type="Pfam" id="PF01715">
    <property type="entry name" value="IPPT"/>
    <property type="match status" value="1"/>
</dbReference>
<feature type="site" description="Interaction with substrate tRNA" evidence="10">
    <location>
        <position position="135"/>
    </location>
</feature>
<evidence type="ECO:0000256" key="6">
    <source>
        <dbReference type="ARBA" id="ARBA00022741"/>
    </source>
</evidence>
<keyword evidence="7 10" id="KW-0067">ATP-binding</keyword>
<evidence type="ECO:0000313" key="15">
    <source>
        <dbReference type="Proteomes" id="UP000245629"/>
    </source>
</evidence>
<evidence type="ECO:0000256" key="13">
    <source>
        <dbReference type="RuleBase" id="RU003785"/>
    </source>
</evidence>
<organism evidence="14 15">
    <name type="scientific">Azospirillum thermophilum</name>
    <dbReference type="NCBI Taxonomy" id="2202148"/>
    <lineage>
        <taxon>Bacteria</taxon>
        <taxon>Pseudomonadati</taxon>
        <taxon>Pseudomonadota</taxon>
        <taxon>Alphaproteobacteria</taxon>
        <taxon>Rhodospirillales</taxon>
        <taxon>Azospirillaceae</taxon>
        <taxon>Azospirillum</taxon>
    </lineage>
</organism>
<dbReference type="Proteomes" id="UP000245629">
    <property type="component" value="Chromosome 2"/>
</dbReference>
<name>A0A2S2CQV8_9PROT</name>
<gene>
    <name evidence="10" type="primary">miaA</name>
    <name evidence="14" type="ORF">DEW08_11880</name>
</gene>
<evidence type="ECO:0000256" key="10">
    <source>
        <dbReference type="HAMAP-Rule" id="MF_00185"/>
    </source>
</evidence>
<dbReference type="EMBL" id="CP029353">
    <property type="protein sequence ID" value="AWK86839.1"/>
    <property type="molecule type" value="Genomic_DNA"/>
</dbReference>
<sequence length="342" mass="37034">MSEQTEHGQGGYERTDVVVIGGPTASGKSGMALDIAEAFGGTVVNADSMQLYADLSVLTARPGPEDLARVPHRLYGVLPAAERGSAARWRDMALAEIAAARAAGRLPVVVGGTGLYLRALMQGLSAVPAIPEEVRRAAHARLAELGGEAFRAELVARDPDSARLHAGDTTRLTRAWEVLEATGRPLSHWQAATAQGAPEGLRFHVVVIDPPRDALYANCDRRFDLMIGQGALEEVRHLDALQREQRLAPDLPVLKALGVPELRRHLHGELPLEAAVELAKQSTRRYAKRQVTWFRHQLSNSSPVPQSHGSHTVPHVHRSTGLYFSSAGRNAILAHLNTALRR</sequence>
<evidence type="ECO:0000256" key="11">
    <source>
        <dbReference type="RuleBase" id="RU003783"/>
    </source>
</evidence>
<dbReference type="SUPFAM" id="SSF52540">
    <property type="entry name" value="P-loop containing nucleoside triphosphate hydrolases"/>
    <property type="match status" value="2"/>
</dbReference>
<evidence type="ECO:0000256" key="2">
    <source>
        <dbReference type="ARBA" id="ARBA00003213"/>
    </source>
</evidence>
<dbReference type="InterPro" id="IPR039657">
    <property type="entry name" value="Dimethylallyltransferase"/>
</dbReference>
<evidence type="ECO:0000256" key="1">
    <source>
        <dbReference type="ARBA" id="ARBA00001946"/>
    </source>
</evidence>
<keyword evidence="5 10" id="KW-0819">tRNA processing</keyword>
<evidence type="ECO:0000256" key="4">
    <source>
        <dbReference type="ARBA" id="ARBA00022679"/>
    </source>
</evidence>
<dbReference type="InterPro" id="IPR018022">
    <property type="entry name" value="IPT"/>
</dbReference>
<feature type="binding site" evidence="10">
    <location>
        <begin position="24"/>
        <end position="29"/>
    </location>
    <ligand>
        <name>substrate</name>
    </ligand>
</feature>
<keyword evidence="6 10" id="KW-0547">Nucleotide-binding</keyword>
<comment type="subunit">
    <text evidence="10">Monomer.</text>
</comment>
<dbReference type="RefSeq" id="WP_109327364.1">
    <property type="nucleotide sequence ID" value="NZ_CP029353.1"/>
</dbReference>
<evidence type="ECO:0000256" key="7">
    <source>
        <dbReference type="ARBA" id="ARBA00022840"/>
    </source>
</evidence>
<reference evidence="15" key="1">
    <citation type="submission" date="2018-05" db="EMBL/GenBank/DDBJ databases">
        <title>Azospirillum thermophila sp. nov., a novel isolated from hot spring.</title>
        <authorList>
            <person name="Zhao Z."/>
        </authorList>
    </citation>
    <scope>NUCLEOTIDE SEQUENCE [LARGE SCALE GENOMIC DNA]</scope>
    <source>
        <strain evidence="15">CFH 70021</strain>
    </source>
</reference>
<comment type="function">
    <text evidence="2 10 12">Catalyzes the transfer of a dimethylallyl group onto the adenine at position 37 in tRNAs that read codons beginning with uridine, leading to the formation of N6-(dimethylallyl)adenosine (i(6)A).</text>
</comment>
<evidence type="ECO:0000256" key="9">
    <source>
        <dbReference type="ARBA" id="ARBA00049563"/>
    </source>
</evidence>
<feature type="site" description="Interaction with substrate tRNA" evidence="10">
    <location>
        <position position="113"/>
    </location>
</feature>
<keyword evidence="15" id="KW-1185">Reference proteome</keyword>
<dbReference type="EC" id="2.5.1.75" evidence="10"/>
<dbReference type="KEGG" id="azz:DEW08_11880"/>